<name>A0A8J3LSS0_9ACTN</name>
<dbReference type="Proteomes" id="UP000653674">
    <property type="component" value="Unassembled WGS sequence"/>
</dbReference>
<accession>A0A8J3LSS0</accession>
<comment type="caution">
    <text evidence="2">The sequence shown here is derived from an EMBL/GenBank/DDBJ whole genome shotgun (WGS) entry which is preliminary data.</text>
</comment>
<feature type="region of interest" description="Disordered" evidence="1">
    <location>
        <begin position="144"/>
        <end position="213"/>
    </location>
</feature>
<protein>
    <submittedName>
        <fullName evidence="2">Uncharacterized protein</fullName>
    </submittedName>
</protein>
<dbReference type="AlphaFoldDB" id="A0A8J3LSS0"/>
<keyword evidence="3" id="KW-1185">Reference proteome</keyword>
<dbReference type="EMBL" id="BONU01000004">
    <property type="protein sequence ID" value="GIG72550.1"/>
    <property type="molecule type" value="Genomic_DNA"/>
</dbReference>
<reference evidence="2" key="1">
    <citation type="submission" date="2021-01" db="EMBL/GenBank/DDBJ databases">
        <title>Whole genome shotgun sequence of Planosporangium flavigriseum NBRC 105377.</title>
        <authorList>
            <person name="Komaki H."/>
            <person name="Tamura T."/>
        </authorList>
    </citation>
    <scope>NUCLEOTIDE SEQUENCE</scope>
    <source>
        <strain evidence="2">NBRC 105377</strain>
    </source>
</reference>
<evidence type="ECO:0000256" key="1">
    <source>
        <dbReference type="SAM" id="MobiDB-lite"/>
    </source>
</evidence>
<evidence type="ECO:0000313" key="3">
    <source>
        <dbReference type="Proteomes" id="UP000653674"/>
    </source>
</evidence>
<gene>
    <name evidence="2" type="ORF">Pfl04_09540</name>
</gene>
<evidence type="ECO:0000313" key="2">
    <source>
        <dbReference type="EMBL" id="GIG72550.1"/>
    </source>
</evidence>
<proteinExistence type="predicted"/>
<feature type="compositionally biased region" description="Basic residues" evidence="1">
    <location>
        <begin position="169"/>
        <end position="201"/>
    </location>
</feature>
<feature type="compositionally biased region" description="Pro residues" evidence="1">
    <location>
        <begin position="152"/>
        <end position="163"/>
    </location>
</feature>
<feature type="region of interest" description="Disordered" evidence="1">
    <location>
        <begin position="48"/>
        <end position="75"/>
    </location>
</feature>
<organism evidence="2 3">
    <name type="scientific">Planosporangium flavigriseum</name>
    <dbReference type="NCBI Taxonomy" id="373681"/>
    <lineage>
        <taxon>Bacteria</taxon>
        <taxon>Bacillati</taxon>
        <taxon>Actinomycetota</taxon>
        <taxon>Actinomycetes</taxon>
        <taxon>Micromonosporales</taxon>
        <taxon>Micromonosporaceae</taxon>
        <taxon>Planosporangium</taxon>
    </lineage>
</organism>
<sequence>MTVGLAAASTALHGMEANRQLRGLAEQVFSSDRVHDLASGLAGFLGGSGNSERDGSVGDGPVGGSTGPSTAGFSTGSADCCVCPVCRLIATLRNPSPEFAERLASAAGDLAVGLSGFLRALNGAVPRPGHHAGDDPWHAATTEAAATEPAATPAPAPEAPAPEPVAKKTTAKKATAKKAPAKKAPAKKAPAKKAVAKKAVRKAVPGDADDSPA</sequence>
<feature type="compositionally biased region" description="Gly residues" evidence="1">
    <location>
        <begin position="57"/>
        <end position="66"/>
    </location>
</feature>